<protein>
    <submittedName>
        <fullName evidence="2">Uncharacterized protein</fullName>
    </submittedName>
</protein>
<proteinExistence type="predicted"/>
<organism evidence="2 3">
    <name type="scientific">Heterostelium pallidum (strain ATCC 26659 / Pp 5 / PN500)</name>
    <name type="common">Cellular slime mold</name>
    <name type="synonym">Polysphondylium pallidum</name>
    <dbReference type="NCBI Taxonomy" id="670386"/>
    <lineage>
        <taxon>Eukaryota</taxon>
        <taxon>Amoebozoa</taxon>
        <taxon>Evosea</taxon>
        <taxon>Eumycetozoa</taxon>
        <taxon>Dictyostelia</taxon>
        <taxon>Acytosteliales</taxon>
        <taxon>Acytosteliaceae</taxon>
        <taxon>Heterostelium</taxon>
    </lineage>
</organism>
<dbReference type="RefSeq" id="XP_020428890.1">
    <property type="nucleotide sequence ID" value="XM_020580303.1"/>
</dbReference>
<dbReference type="AlphaFoldDB" id="D3BN98"/>
<keyword evidence="3" id="KW-1185">Reference proteome</keyword>
<feature type="compositionally biased region" description="Low complexity" evidence="1">
    <location>
        <begin position="99"/>
        <end position="132"/>
    </location>
</feature>
<sequence>MINVIFKNSCLSLNNYLCLNRSSTNALLSLASYRQYNQISSSSSNLHYRYNCTLSSPTIQPTSTTTLINNNNSSSNNNNNSSDNNNSQVLNLKNKNGKSSSTTTSTVTSSSSSSPQQKPKKYNNNNNSNASHQNEKKERKQFVKLPGSSSTNVWDKKESNPFVRETEIPKVPFDQSIFDLYSNLYKSESLPKYFKDNINNKNIDKLVSEIQSLSNQPKYWLAVSIISTLVDLRPKLSQPLPPKNSDVKNRGSVEEREKTLGEDVLQFRKLVLAATRYTLAIDDSAPIKHDQLVKLYFNFNHIAYLQSQHEILMEQVRLKSNQPTSGDEHLQSMMNSIKMLSMDTSFLYDYLSCNESSNFIRPFFDNAHLQWTSSVIQVGLKNRSERIQKRIQSNNSNSNSNNNNSQETTSTVSFDELEKIINNPLDKDHLELPSFVVNSELNGQYDIVDFIEGQLPGQLEIASKLINSVIMFYLLVDRYEMALHWYSRRLKIGLSPNHFTIFPFIVYHEFRGDNLLEHWESVLDQYPVDKRRRSNFRREFKFNFIMTARRVLVNPGVRAEAKDTEREALEKIIKLGHTGKMIYLLNQYFERGLLPSGTTLIRAAQNSAGLPTWQQYVPTTPDFVRCLLFSPRAYEADLREKNMLGGWNRLKSERPIMVYTNIMILNSILCGLLNHNEIEAAVRITIEMTKRKMKVFEWIHRKFSEKFIEIGYFDEDYYKYMPSILQEYGALFRFNQMASCDVKVAYSYLCAVNMQTKTKPFLTIAVNLYDRIYTMNDDINFAHLMKFFGEVNLFYLYSVLFELFAQRGYAKLGLQLLNSNLAFFLNQKHLLNHQMVSDILRTLCYTASSEARELQVKIFKAFMSANPPAANKHLSEIHNIMSHVNKELNDPQITELLNSIDLNYTVAPKLPKALVDDIQQSLLAAFSRL</sequence>
<dbReference type="EMBL" id="ADBJ01000044">
    <property type="protein sequence ID" value="EFA76758.1"/>
    <property type="molecule type" value="Genomic_DNA"/>
</dbReference>
<feature type="region of interest" description="Disordered" evidence="1">
    <location>
        <begin position="59"/>
        <end position="156"/>
    </location>
</feature>
<dbReference type="GeneID" id="31364984"/>
<evidence type="ECO:0000313" key="3">
    <source>
        <dbReference type="Proteomes" id="UP000001396"/>
    </source>
</evidence>
<accession>D3BN98</accession>
<reference evidence="2 3" key="1">
    <citation type="journal article" date="2011" name="Genome Res.">
        <title>Phylogeny-wide analysis of social amoeba genomes highlights ancient origins for complex intercellular communication.</title>
        <authorList>
            <person name="Heidel A.J."/>
            <person name="Lawal H.M."/>
            <person name="Felder M."/>
            <person name="Schilde C."/>
            <person name="Helps N.R."/>
            <person name="Tunggal B."/>
            <person name="Rivero F."/>
            <person name="John U."/>
            <person name="Schleicher M."/>
            <person name="Eichinger L."/>
            <person name="Platzer M."/>
            <person name="Noegel A.A."/>
            <person name="Schaap P."/>
            <person name="Gloeckner G."/>
        </authorList>
    </citation>
    <scope>NUCLEOTIDE SEQUENCE [LARGE SCALE GENOMIC DNA]</scope>
    <source>
        <strain evidence="3">ATCC 26659 / Pp 5 / PN500</strain>
    </source>
</reference>
<evidence type="ECO:0000256" key="1">
    <source>
        <dbReference type="SAM" id="MobiDB-lite"/>
    </source>
</evidence>
<comment type="caution">
    <text evidence="2">The sequence shown here is derived from an EMBL/GenBank/DDBJ whole genome shotgun (WGS) entry which is preliminary data.</text>
</comment>
<gene>
    <name evidence="2" type="ORF">PPL_09509</name>
</gene>
<dbReference type="InParanoid" id="D3BN98"/>
<feature type="compositionally biased region" description="Polar residues" evidence="1">
    <location>
        <begin position="88"/>
        <end position="98"/>
    </location>
</feature>
<dbReference type="Proteomes" id="UP000001396">
    <property type="component" value="Unassembled WGS sequence"/>
</dbReference>
<feature type="compositionally biased region" description="Low complexity" evidence="1">
    <location>
        <begin position="59"/>
        <end position="87"/>
    </location>
</feature>
<name>D3BN98_HETP5</name>
<evidence type="ECO:0000313" key="2">
    <source>
        <dbReference type="EMBL" id="EFA76758.1"/>
    </source>
</evidence>